<reference evidence="1" key="1">
    <citation type="submission" date="2022-03" db="EMBL/GenBank/DDBJ databases">
        <title>Sea Food Isolates.</title>
        <authorList>
            <person name="Li c."/>
        </authorList>
    </citation>
    <scope>NUCLEOTIDE SEQUENCE</scope>
    <source>
        <strain evidence="1">19MO03SA05</strain>
        <plasmid evidence="1">pSP19M00231</plasmid>
    </source>
</reference>
<proteinExistence type="predicted"/>
<dbReference type="AlphaFoldDB" id="A0AAU6VKP2"/>
<sequence length="218" mass="25315">MKAIDYANLIISKKTVNENDILLSKQTIYNVHTYINFFNEIYSGCLPHEFKSLSELRGLHHELKSAHPVFYSTFVEKKLSYDSLTKKLNFMRSIIGNEHIKYGTLPDLTLPEKADLQQFTALIERCTLIFLSIEISNREEYKKLTGNEIVNVGIKEDFINLVASVTTQAMIDVEEINRDLVPYKKEYEQPYDSYKLIMLTMVSGSLFKVMKENYAPEY</sequence>
<geneLocation type="plasmid" evidence="1">
    <name>pSP19M00231</name>
</geneLocation>
<organism evidence="1">
    <name type="scientific">bacterium 19MO03SA05</name>
    <dbReference type="NCBI Taxonomy" id="2920620"/>
    <lineage>
        <taxon>Bacteria</taxon>
    </lineage>
</organism>
<evidence type="ECO:0000313" key="1">
    <source>
        <dbReference type="EMBL" id="XAG86798.1"/>
    </source>
</evidence>
<accession>A0AAU6VKP2</accession>
<gene>
    <name evidence="1" type="ORF">MRM63_18860</name>
</gene>
<keyword evidence="1" id="KW-0614">Plasmid</keyword>
<name>A0AAU6VKP2_UNCXX</name>
<dbReference type="EMBL" id="CP095352">
    <property type="protein sequence ID" value="XAG86798.1"/>
    <property type="molecule type" value="Genomic_DNA"/>
</dbReference>
<protein>
    <submittedName>
        <fullName evidence="1">Uncharacterized protein</fullName>
    </submittedName>
</protein>